<evidence type="ECO:0000313" key="3">
    <source>
        <dbReference type="Proteomes" id="UP001178322"/>
    </source>
</evidence>
<evidence type="ECO:0000313" key="2">
    <source>
        <dbReference type="EMBL" id="WHY52123.1"/>
    </source>
</evidence>
<evidence type="ECO:0000259" key="1">
    <source>
        <dbReference type="PROSITE" id="PS51704"/>
    </source>
</evidence>
<dbReference type="PANTHER" id="PTHR46211">
    <property type="entry name" value="GLYCEROPHOSPHORYL DIESTER PHOSPHODIESTERASE"/>
    <property type="match status" value="1"/>
</dbReference>
<dbReference type="InterPro" id="IPR030395">
    <property type="entry name" value="GP_PDE_dom"/>
</dbReference>
<dbReference type="RefSeq" id="WP_283870605.1">
    <property type="nucleotide sequence ID" value="NZ_CP126101.1"/>
</dbReference>
<name>A0AAX3WYR3_9BACI</name>
<dbReference type="GO" id="GO:0006629">
    <property type="term" value="P:lipid metabolic process"/>
    <property type="evidence" value="ECO:0007669"/>
    <property type="project" value="InterPro"/>
</dbReference>
<gene>
    <name evidence="2" type="ORF">QNH24_02495</name>
</gene>
<accession>A0AAX3WYR3</accession>
<dbReference type="AlphaFoldDB" id="A0AAX3WYR3"/>
<dbReference type="EMBL" id="CP126101">
    <property type="protein sequence ID" value="WHY52123.1"/>
    <property type="molecule type" value="Genomic_DNA"/>
</dbReference>
<dbReference type="InterPro" id="IPR017946">
    <property type="entry name" value="PLC-like_Pdiesterase_TIM-brl"/>
</dbReference>
<dbReference type="SUPFAM" id="SSF51695">
    <property type="entry name" value="PLC-like phosphodiesterases"/>
    <property type="match status" value="1"/>
</dbReference>
<dbReference type="GO" id="GO:0008081">
    <property type="term" value="F:phosphoric diester hydrolase activity"/>
    <property type="evidence" value="ECO:0007669"/>
    <property type="project" value="InterPro"/>
</dbReference>
<sequence>MDIFAHRGVSAHYPENTAAAFRAASRLPIAGIELDVHVTADGELVVIHDETIDRTSNGCGYVKDYTLQQLRGFDFGSWFSVEFEGESIPTLSEILELFAGTNHRINIELKTDVIPYNGIEALVMKVVAAHQMTERVIISSFNHESIQIISLMAPYIETAALFAEVLVDFNGYAAQIPANAIHVSLPAAYFKSVDKALQEGALVRVYTVNDVVQAEHLQGLGIGAIFTDDPEKIMTGLSGQKKA</sequence>
<protein>
    <submittedName>
        <fullName evidence="2">Glycerophosphodiester phosphodiesterase</fullName>
    </submittedName>
</protein>
<dbReference type="Gene3D" id="3.20.20.190">
    <property type="entry name" value="Phosphatidylinositol (PI) phosphodiesterase"/>
    <property type="match status" value="1"/>
</dbReference>
<feature type="domain" description="GP-PDE" evidence="1">
    <location>
        <begin position="1"/>
        <end position="237"/>
    </location>
</feature>
<dbReference type="PROSITE" id="PS51704">
    <property type="entry name" value="GP_PDE"/>
    <property type="match status" value="1"/>
</dbReference>
<dbReference type="CDD" id="cd08563">
    <property type="entry name" value="GDPD_TtGDE_like"/>
    <property type="match status" value="1"/>
</dbReference>
<reference evidence="2" key="1">
    <citation type="submission" date="2023-05" db="EMBL/GenBank/DDBJ databases">
        <title>Comparative genomics of Bacillaceae isolates and their secondary metabolite potential.</title>
        <authorList>
            <person name="Song L."/>
            <person name="Nielsen L.J."/>
            <person name="Mohite O."/>
            <person name="Xu X."/>
            <person name="Weber T."/>
            <person name="Kovacs A.T."/>
        </authorList>
    </citation>
    <scope>NUCLEOTIDE SEQUENCE</scope>
    <source>
        <strain evidence="2">LY1</strain>
    </source>
</reference>
<proteinExistence type="predicted"/>
<dbReference type="PANTHER" id="PTHR46211:SF1">
    <property type="entry name" value="GLYCEROPHOSPHODIESTER PHOSPHODIESTERASE, CYTOPLASMIC"/>
    <property type="match status" value="1"/>
</dbReference>
<dbReference type="Proteomes" id="UP001178322">
    <property type="component" value="Chromosome"/>
</dbReference>
<organism evidence="2 3">
    <name type="scientific">Lysinibacillus pakistanensis</name>
    <dbReference type="NCBI Taxonomy" id="759811"/>
    <lineage>
        <taxon>Bacteria</taxon>
        <taxon>Bacillati</taxon>
        <taxon>Bacillota</taxon>
        <taxon>Bacilli</taxon>
        <taxon>Bacillales</taxon>
        <taxon>Bacillaceae</taxon>
        <taxon>Lysinibacillus</taxon>
    </lineage>
</organism>
<dbReference type="Pfam" id="PF03009">
    <property type="entry name" value="GDPD"/>
    <property type="match status" value="1"/>
</dbReference>